<evidence type="ECO:0000256" key="1">
    <source>
        <dbReference type="ARBA" id="ARBA00004651"/>
    </source>
</evidence>
<dbReference type="PROSITE" id="PS50929">
    <property type="entry name" value="ABC_TM1F"/>
    <property type="match status" value="1"/>
</dbReference>
<dbReference type="FunFam" id="3.40.50.300:FF:000218">
    <property type="entry name" value="Multidrug ABC transporter ATP-binding protein"/>
    <property type="match status" value="1"/>
</dbReference>
<dbReference type="RefSeq" id="WP_313981212.1">
    <property type="nucleotide sequence ID" value="NZ_JASJOS010000007.1"/>
</dbReference>
<dbReference type="PROSITE" id="PS50893">
    <property type="entry name" value="ABC_TRANSPORTER_2"/>
    <property type="match status" value="1"/>
</dbReference>
<accession>A0AAE3QMW5</accession>
<gene>
    <name evidence="10" type="ORF">QNI16_17435</name>
    <name evidence="11" type="ORF">QNI19_02810</name>
</gene>
<feature type="transmembrane region" description="Helical" evidence="7">
    <location>
        <begin position="91"/>
        <end position="113"/>
    </location>
</feature>
<evidence type="ECO:0000256" key="6">
    <source>
        <dbReference type="ARBA" id="ARBA00023136"/>
    </source>
</evidence>
<dbReference type="SMART" id="SM00382">
    <property type="entry name" value="AAA"/>
    <property type="match status" value="1"/>
</dbReference>
<evidence type="ECO:0000313" key="10">
    <source>
        <dbReference type="EMBL" id="MDJ1482292.1"/>
    </source>
</evidence>
<dbReference type="Proteomes" id="UP001241110">
    <property type="component" value="Unassembled WGS sequence"/>
</dbReference>
<dbReference type="InterPro" id="IPR003439">
    <property type="entry name" value="ABC_transporter-like_ATP-bd"/>
</dbReference>
<dbReference type="Gene3D" id="1.20.1560.10">
    <property type="entry name" value="ABC transporter type 1, transmembrane domain"/>
    <property type="match status" value="1"/>
</dbReference>
<evidence type="ECO:0000256" key="2">
    <source>
        <dbReference type="ARBA" id="ARBA00022692"/>
    </source>
</evidence>
<keyword evidence="2 7" id="KW-0812">Transmembrane</keyword>
<dbReference type="PANTHER" id="PTHR43394">
    <property type="entry name" value="ATP-DEPENDENT PERMEASE MDL1, MITOCHONDRIAL"/>
    <property type="match status" value="1"/>
</dbReference>
<dbReference type="Pfam" id="PF00005">
    <property type="entry name" value="ABC_tran"/>
    <property type="match status" value="1"/>
</dbReference>
<dbReference type="InterPro" id="IPR036640">
    <property type="entry name" value="ABC1_TM_sf"/>
</dbReference>
<evidence type="ECO:0000313" key="11">
    <source>
        <dbReference type="EMBL" id="MDJ1491846.1"/>
    </source>
</evidence>
<dbReference type="InterPro" id="IPR003593">
    <property type="entry name" value="AAA+_ATPase"/>
</dbReference>
<dbReference type="InterPro" id="IPR039421">
    <property type="entry name" value="Type_1_exporter"/>
</dbReference>
<dbReference type="InterPro" id="IPR017871">
    <property type="entry name" value="ABC_transporter-like_CS"/>
</dbReference>
<dbReference type="GO" id="GO:0015421">
    <property type="term" value="F:ABC-type oligopeptide transporter activity"/>
    <property type="evidence" value="ECO:0007669"/>
    <property type="project" value="TreeGrafter"/>
</dbReference>
<keyword evidence="6 7" id="KW-0472">Membrane</keyword>
<dbReference type="Gene3D" id="3.40.50.300">
    <property type="entry name" value="P-loop containing nucleotide triphosphate hydrolases"/>
    <property type="match status" value="1"/>
</dbReference>
<keyword evidence="5 7" id="KW-1133">Transmembrane helix</keyword>
<dbReference type="EMBL" id="JASJOT010000001">
    <property type="protein sequence ID" value="MDJ1491846.1"/>
    <property type="molecule type" value="Genomic_DNA"/>
</dbReference>
<protein>
    <submittedName>
        <fullName evidence="10">ABC transporter ATP-binding protein</fullName>
    </submittedName>
</protein>
<name>A0AAE3QMW5_9BACT</name>
<dbReference type="PANTHER" id="PTHR43394:SF1">
    <property type="entry name" value="ATP-BINDING CASSETTE SUB-FAMILY B MEMBER 10, MITOCHONDRIAL"/>
    <property type="match status" value="1"/>
</dbReference>
<feature type="transmembrane region" description="Helical" evidence="7">
    <location>
        <begin position="184"/>
        <end position="213"/>
    </location>
</feature>
<dbReference type="InterPro" id="IPR027417">
    <property type="entry name" value="P-loop_NTPase"/>
</dbReference>
<evidence type="ECO:0000259" key="8">
    <source>
        <dbReference type="PROSITE" id="PS50893"/>
    </source>
</evidence>
<keyword evidence="12" id="KW-1185">Reference proteome</keyword>
<dbReference type="Pfam" id="PF00664">
    <property type="entry name" value="ABC_membrane"/>
    <property type="match status" value="1"/>
</dbReference>
<dbReference type="InterPro" id="IPR011527">
    <property type="entry name" value="ABC1_TM_dom"/>
</dbReference>
<dbReference type="GO" id="GO:0005886">
    <property type="term" value="C:plasma membrane"/>
    <property type="evidence" value="ECO:0007669"/>
    <property type="project" value="UniProtKB-SubCell"/>
</dbReference>
<evidence type="ECO:0000313" key="13">
    <source>
        <dbReference type="Proteomes" id="UP001241110"/>
    </source>
</evidence>
<evidence type="ECO:0000256" key="7">
    <source>
        <dbReference type="SAM" id="Phobius"/>
    </source>
</evidence>
<reference evidence="10 12" key="1">
    <citation type="submission" date="2023-05" db="EMBL/GenBank/DDBJ databases">
        <authorList>
            <person name="Zhang X."/>
        </authorList>
    </citation>
    <scope>NUCLEOTIDE SEQUENCE</scope>
    <source>
        <strain evidence="11 12">DM2B3-1</strain>
        <strain evidence="10">YF14B1</strain>
    </source>
</reference>
<sequence length="614" mass="68328">MKTYLRLISYARPFSRFVTPFFIFSLLSIIFGIFQFGLLIPLLDILFGQIEPEKAQQLVNKPTFALEFGYLKDLFYYYFYKYSASGNRMSVLYFVTGVIVGAVVLTNLFRYMAQRVVQDARTYSVKRLREAIFTKVTRLHVGYFNNERKGDLLARLTTDVQEVEGSVVNTLDAIFKEPFLLVGYFILLFAISWELTIFTLIVIPISGVIIAWVTKSLKQQAKEGQESAGRLMSIIEETLSGVRIISSFNAQSYVLKKFEQENNHYRETTRRMGNKRELAPAFSEASGVMVVAGILVYGGSLILNNDGTATLKASEFITYIATFSQVLRPAKAIVSSLSGIQRAQAAGERILSVIDAPEVVQSAPDAVSMPAFSKGIEFKNVRFAHGDTTILKDINFYIPKGKTVALVGMAGGGKSTIADLIPRFYDVAEGNVLIDGKDVRNYTLESLRGEMGIVTQESILFNDTIFNNIAFGQPDAKEEDVIRAAKIANAHDFIIAKEDGYQSVIGDRGNKLSGGQKQRLCIARAVFKNPSILILDEATSALDAESERLVQDALSNLMKGRTALVIAHRLSTIQEADEILVIQNGQIVERGHHQELLEKEAGVYRRLTMLQQAV</sequence>
<dbReference type="AlphaFoldDB" id="A0AAE3QMW5"/>
<dbReference type="CDD" id="cd18552">
    <property type="entry name" value="ABC_6TM_MsbA_like"/>
    <property type="match status" value="1"/>
</dbReference>
<dbReference type="Proteomes" id="UP001228581">
    <property type="component" value="Unassembled WGS sequence"/>
</dbReference>
<dbReference type="SUPFAM" id="SSF90123">
    <property type="entry name" value="ABC transporter transmembrane region"/>
    <property type="match status" value="1"/>
</dbReference>
<keyword evidence="4 10" id="KW-0067">ATP-binding</keyword>
<dbReference type="GO" id="GO:0016887">
    <property type="term" value="F:ATP hydrolysis activity"/>
    <property type="evidence" value="ECO:0007669"/>
    <property type="project" value="InterPro"/>
</dbReference>
<feature type="domain" description="ABC transporter" evidence="8">
    <location>
        <begin position="376"/>
        <end position="609"/>
    </location>
</feature>
<feature type="domain" description="ABC transmembrane type-1" evidence="9">
    <location>
        <begin position="22"/>
        <end position="342"/>
    </location>
</feature>
<evidence type="ECO:0000256" key="3">
    <source>
        <dbReference type="ARBA" id="ARBA00022741"/>
    </source>
</evidence>
<dbReference type="GO" id="GO:0005524">
    <property type="term" value="F:ATP binding"/>
    <property type="evidence" value="ECO:0007669"/>
    <property type="project" value="UniProtKB-KW"/>
</dbReference>
<evidence type="ECO:0000259" key="9">
    <source>
        <dbReference type="PROSITE" id="PS50929"/>
    </source>
</evidence>
<feature type="transmembrane region" description="Helical" evidence="7">
    <location>
        <begin position="21"/>
        <end position="43"/>
    </location>
</feature>
<evidence type="ECO:0000256" key="5">
    <source>
        <dbReference type="ARBA" id="ARBA00022989"/>
    </source>
</evidence>
<evidence type="ECO:0000313" key="12">
    <source>
        <dbReference type="Proteomes" id="UP001228581"/>
    </source>
</evidence>
<proteinExistence type="predicted"/>
<dbReference type="EMBL" id="JASJOS010000007">
    <property type="protein sequence ID" value="MDJ1482292.1"/>
    <property type="molecule type" value="Genomic_DNA"/>
</dbReference>
<evidence type="ECO:0000256" key="4">
    <source>
        <dbReference type="ARBA" id="ARBA00022840"/>
    </source>
</evidence>
<comment type="subcellular location">
    <subcellularLocation>
        <location evidence="1">Cell membrane</location>
        <topology evidence="1">Multi-pass membrane protein</topology>
    </subcellularLocation>
</comment>
<dbReference type="SUPFAM" id="SSF52540">
    <property type="entry name" value="P-loop containing nucleoside triphosphate hydrolases"/>
    <property type="match status" value="1"/>
</dbReference>
<keyword evidence="3" id="KW-0547">Nucleotide-binding</keyword>
<comment type="caution">
    <text evidence="10">The sequence shown here is derived from an EMBL/GenBank/DDBJ whole genome shotgun (WGS) entry which is preliminary data.</text>
</comment>
<organism evidence="10 13">
    <name type="scientific">Xanthocytophaga flava</name>
    <dbReference type="NCBI Taxonomy" id="3048013"/>
    <lineage>
        <taxon>Bacteria</taxon>
        <taxon>Pseudomonadati</taxon>
        <taxon>Bacteroidota</taxon>
        <taxon>Cytophagia</taxon>
        <taxon>Cytophagales</taxon>
        <taxon>Rhodocytophagaceae</taxon>
        <taxon>Xanthocytophaga</taxon>
    </lineage>
</organism>
<dbReference type="PROSITE" id="PS00211">
    <property type="entry name" value="ABC_TRANSPORTER_1"/>
    <property type="match status" value="1"/>
</dbReference>